<keyword evidence="3" id="KW-1185">Reference proteome</keyword>
<name>A0AAD4G9J9_BOLED</name>
<accession>A0AAD4G9J9</accession>
<feature type="compositionally biased region" description="Basic and acidic residues" evidence="1">
    <location>
        <begin position="278"/>
        <end position="291"/>
    </location>
</feature>
<feature type="region of interest" description="Disordered" evidence="1">
    <location>
        <begin position="53"/>
        <end position="100"/>
    </location>
</feature>
<organism evidence="2 3">
    <name type="scientific">Boletus edulis BED1</name>
    <dbReference type="NCBI Taxonomy" id="1328754"/>
    <lineage>
        <taxon>Eukaryota</taxon>
        <taxon>Fungi</taxon>
        <taxon>Dikarya</taxon>
        <taxon>Basidiomycota</taxon>
        <taxon>Agaricomycotina</taxon>
        <taxon>Agaricomycetes</taxon>
        <taxon>Agaricomycetidae</taxon>
        <taxon>Boletales</taxon>
        <taxon>Boletineae</taxon>
        <taxon>Boletaceae</taxon>
        <taxon>Boletoideae</taxon>
        <taxon>Boletus</taxon>
    </lineage>
</organism>
<proteinExistence type="predicted"/>
<comment type="caution">
    <text evidence="2">The sequence shown here is derived from an EMBL/GenBank/DDBJ whole genome shotgun (WGS) entry which is preliminary data.</text>
</comment>
<protein>
    <submittedName>
        <fullName evidence="2">Uncharacterized protein</fullName>
    </submittedName>
</protein>
<feature type="region of interest" description="Disordered" evidence="1">
    <location>
        <begin position="1"/>
        <end position="20"/>
    </location>
</feature>
<feature type="region of interest" description="Disordered" evidence="1">
    <location>
        <begin position="242"/>
        <end position="356"/>
    </location>
</feature>
<feature type="compositionally biased region" description="Basic and acidic residues" evidence="1">
    <location>
        <begin position="85"/>
        <end position="97"/>
    </location>
</feature>
<gene>
    <name evidence="2" type="ORF">L210DRAFT_3507615</name>
</gene>
<feature type="region of interest" description="Disordered" evidence="1">
    <location>
        <begin position="150"/>
        <end position="184"/>
    </location>
</feature>
<sequence>MEHPTHKNEAVSGSAHDVGAGSTVADVDQAVRNVTGHQGILAVTWVGTGTITQPDQSQAAQSPSNMQPQESSLKPSKLVKKPKSKCKEKMDMSKADHMPSQGPVIVSKLMGGDPILAAGKGEIESRCCNSAAIPGPSKASLVKVGDWHPTLQPSNISKDQQKNILEPDEQAVPSRARSSQERPTIEVGNEAESTFLQQPNAHTLQASSNGQSKNWELDIPMEKLTAPDKMIWQIVMQGKKSADVSKNLDATSGQASEQRDLPMKWNIEDKPVTPLIKIPKDKNPDVSPEKRISKKQKKELGPRVGNFERTLPAEKLNRAQGSPTKWDIEDKSATPPKNIPKNKSPDVSPEKRISQK</sequence>
<dbReference type="AlphaFoldDB" id="A0AAD4G9J9"/>
<evidence type="ECO:0000313" key="2">
    <source>
        <dbReference type="EMBL" id="KAF8432130.1"/>
    </source>
</evidence>
<evidence type="ECO:0000313" key="3">
    <source>
        <dbReference type="Proteomes" id="UP001194468"/>
    </source>
</evidence>
<feature type="compositionally biased region" description="Basic and acidic residues" evidence="1">
    <location>
        <begin position="257"/>
        <end position="271"/>
    </location>
</feature>
<dbReference type="Proteomes" id="UP001194468">
    <property type="component" value="Unassembled WGS sequence"/>
</dbReference>
<reference evidence="2" key="2">
    <citation type="journal article" date="2020" name="Nat. Commun.">
        <title>Large-scale genome sequencing of mycorrhizal fungi provides insights into the early evolution of symbiotic traits.</title>
        <authorList>
            <person name="Miyauchi S."/>
            <person name="Kiss E."/>
            <person name="Kuo A."/>
            <person name="Drula E."/>
            <person name="Kohler A."/>
            <person name="Sanchez-Garcia M."/>
            <person name="Morin E."/>
            <person name="Andreopoulos B."/>
            <person name="Barry K.W."/>
            <person name="Bonito G."/>
            <person name="Buee M."/>
            <person name="Carver A."/>
            <person name="Chen C."/>
            <person name="Cichocki N."/>
            <person name="Clum A."/>
            <person name="Culley D."/>
            <person name="Crous P.W."/>
            <person name="Fauchery L."/>
            <person name="Girlanda M."/>
            <person name="Hayes R.D."/>
            <person name="Keri Z."/>
            <person name="LaButti K."/>
            <person name="Lipzen A."/>
            <person name="Lombard V."/>
            <person name="Magnuson J."/>
            <person name="Maillard F."/>
            <person name="Murat C."/>
            <person name="Nolan M."/>
            <person name="Ohm R.A."/>
            <person name="Pangilinan J."/>
            <person name="Pereira M.F."/>
            <person name="Perotto S."/>
            <person name="Peter M."/>
            <person name="Pfister S."/>
            <person name="Riley R."/>
            <person name="Sitrit Y."/>
            <person name="Stielow J.B."/>
            <person name="Szollosi G."/>
            <person name="Zifcakova L."/>
            <person name="Stursova M."/>
            <person name="Spatafora J.W."/>
            <person name="Tedersoo L."/>
            <person name="Vaario L.M."/>
            <person name="Yamada A."/>
            <person name="Yan M."/>
            <person name="Wang P."/>
            <person name="Xu J."/>
            <person name="Bruns T."/>
            <person name="Baldrian P."/>
            <person name="Vilgalys R."/>
            <person name="Dunand C."/>
            <person name="Henrissat B."/>
            <person name="Grigoriev I.V."/>
            <person name="Hibbett D."/>
            <person name="Nagy L.G."/>
            <person name="Martin F.M."/>
        </authorList>
    </citation>
    <scope>NUCLEOTIDE SEQUENCE</scope>
    <source>
        <strain evidence="2">BED1</strain>
    </source>
</reference>
<feature type="compositionally biased region" description="Low complexity" evidence="1">
    <location>
        <begin position="53"/>
        <end position="76"/>
    </location>
</feature>
<reference evidence="2" key="1">
    <citation type="submission" date="2019-10" db="EMBL/GenBank/DDBJ databases">
        <authorList>
            <consortium name="DOE Joint Genome Institute"/>
            <person name="Kuo A."/>
            <person name="Miyauchi S."/>
            <person name="Kiss E."/>
            <person name="Drula E."/>
            <person name="Kohler A."/>
            <person name="Sanchez-Garcia M."/>
            <person name="Andreopoulos B."/>
            <person name="Barry K.W."/>
            <person name="Bonito G."/>
            <person name="Buee M."/>
            <person name="Carver A."/>
            <person name="Chen C."/>
            <person name="Cichocki N."/>
            <person name="Clum A."/>
            <person name="Culley D."/>
            <person name="Crous P.W."/>
            <person name="Fauchery L."/>
            <person name="Girlanda M."/>
            <person name="Hayes R."/>
            <person name="Keri Z."/>
            <person name="LaButti K."/>
            <person name="Lipzen A."/>
            <person name="Lombard V."/>
            <person name="Magnuson J."/>
            <person name="Maillard F."/>
            <person name="Morin E."/>
            <person name="Murat C."/>
            <person name="Nolan M."/>
            <person name="Ohm R."/>
            <person name="Pangilinan J."/>
            <person name="Pereira M."/>
            <person name="Perotto S."/>
            <person name="Peter M."/>
            <person name="Riley R."/>
            <person name="Sitrit Y."/>
            <person name="Stielow B."/>
            <person name="Szollosi G."/>
            <person name="Zifcakova L."/>
            <person name="Stursova M."/>
            <person name="Spatafora J.W."/>
            <person name="Tedersoo L."/>
            <person name="Vaario L.-M."/>
            <person name="Yamada A."/>
            <person name="Yan M."/>
            <person name="Wang P."/>
            <person name="Xu J."/>
            <person name="Bruns T."/>
            <person name="Baldrian P."/>
            <person name="Vilgalys R."/>
            <person name="Henrissat B."/>
            <person name="Grigoriev I.V."/>
            <person name="Hibbett D."/>
            <person name="Nagy L.G."/>
            <person name="Martin F.M."/>
        </authorList>
    </citation>
    <scope>NUCLEOTIDE SEQUENCE</scope>
    <source>
        <strain evidence="2">BED1</strain>
    </source>
</reference>
<evidence type="ECO:0000256" key="1">
    <source>
        <dbReference type="SAM" id="MobiDB-lite"/>
    </source>
</evidence>
<dbReference type="EMBL" id="WHUW01000043">
    <property type="protein sequence ID" value="KAF8432130.1"/>
    <property type="molecule type" value="Genomic_DNA"/>
</dbReference>